<protein>
    <submittedName>
        <fullName evidence="1">Uncharacterized protein</fullName>
    </submittedName>
</protein>
<reference evidence="2" key="2">
    <citation type="submission" date="2015-01" db="EMBL/GenBank/DDBJ databases">
        <title>Evolutionary Origins and Diversification of the Mycorrhizal Mutualists.</title>
        <authorList>
            <consortium name="DOE Joint Genome Institute"/>
            <consortium name="Mycorrhizal Genomics Consortium"/>
            <person name="Kohler A."/>
            <person name="Kuo A."/>
            <person name="Nagy L.G."/>
            <person name="Floudas D."/>
            <person name="Copeland A."/>
            <person name="Barry K.W."/>
            <person name="Cichocki N."/>
            <person name="Veneault-Fourrey C."/>
            <person name="LaButti K."/>
            <person name="Lindquist E.A."/>
            <person name="Lipzen A."/>
            <person name="Lundell T."/>
            <person name="Morin E."/>
            <person name="Murat C."/>
            <person name="Riley R."/>
            <person name="Ohm R."/>
            <person name="Sun H."/>
            <person name="Tunlid A."/>
            <person name="Henrissat B."/>
            <person name="Grigoriev I.V."/>
            <person name="Hibbett D.S."/>
            <person name="Martin F."/>
        </authorList>
    </citation>
    <scope>NUCLEOTIDE SEQUENCE [LARGE SCALE GENOMIC DNA]</scope>
    <source>
        <strain evidence="2">MAFF 305830</strain>
    </source>
</reference>
<reference evidence="1 2" key="1">
    <citation type="submission" date="2014-04" db="EMBL/GenBank/DDBJ databases">
        <authorList>
            <consortium name="DOE Joint Genome Institute"/>
            <person name="Kuo A."/>
            <person name="Zuccaro A."/>
            <person name="Kohler A."/>
            <person name="Nagy L.G."/>
            <person name="Floudas D."/>
            <person name="Copeland A."/>
            <person name="Barry K.W."/>
            <person name="Cichocki N."/>
            <person name="Veneault-Fourrey C."/>
            <person name="LaButti K."/>
            <person name="Lindquist E.A."/>
            <person name="Lipzen A."/>
            <person name="Lundell T."/>
            <person name="Morin E."/>
            <person name="Murat C."/>
            <person name="Sun H."/>
            <person name="Tunlid A."/>
            <person name="Henrissat B."/>
            <person name="Grigoriev I.V."/>
            <person name="Hibbett D.S."/>
            <person name="Martin F."/>
            <person name="Nordberg H.P."/>
            <person name="Cantor M.N."/>
            <person name="Hua S.X."/>
        </authorList>
    </citation>
    <scope>NUCLEOTIDE SEQUENCE [LARGE SCALE GENOMIC DNA]</scope>
    <source>
        <strain evidence="1 2">MAFF 305830</strain>
    </source>
</reference>
<dbReference type="Proteomes" id="UP000054097">
    <property type="component" value="Unassembled WGS sequence"/>
</dbReference>
<proteinExistence type="predicted"/>
<evidence type="ECO:0000313" key="2">
    <source>
        <dbReference type="Proteomes" id="UP000054097"/>
    </source>
</evidence>
<organism evidence="1 2">
    <name type="scientific">Serendipita vermifera MAFF 305830</name>
    <dbReference type="NCBI Taxonomy" id="933852"/>
    <lineage>
        <taxon>Eukaryota</taxon>
        <taxon>Fungi</taxon>
        <taxon>Dikarya</taxon>
        <taxon>Basidiomycota</taxon>
        <taxon>Agaricomycotina</taxon>
        <taxon>Agaricomycetes</taxon>
        <taxon>Sebacinales</taxon>
        <taxon>Serendipitaceae</taxon>
        <taxon>Serendipita</taxon>
    </lineage>
</organism>
<keyword evidence="2" id="KW-1185">Reference proteome</keyword>
<dbReference type="HOGENOM" id="CLU_1579471_0_0_1"/>
<accession>A0A0C3A8D2</accession>
<gene>
    <name evidence="1" type="ORF">M408DRAFT_305922</name>
</gene>
<name>A0A0C3A8D2_SERVB</name>
<dbReference type="EMBL" id="KN824401">
    <property type="protein sequence ID" value="KIM20900.1"/>
    <property type="molecule type" value="Genomic_DNA"/>
</dbReference>
<evidence type="ECO:0000313" key="1">
    <source>
        <dbReference type="EMBL" id="KIM20900.1"/>
    </source>
</evidence>
<dbReference type="AlphaFoldDB" id="A0A0C3A8D2"/>
<sequence length="169" mass="18588">MALALIPADTLHVPGTWVPPSNPPLPLVVVVCPRRTQLTIKHGKSTEPTTDPAMMAPGETMTISEHPLDHIRTSTRANVTDYAKNTRRQESLFGGFGPEGWINEMKSGCTHTYLALDHIWTSIVWIRDRLCVEHEATEYAKPNPGKGSSPNSVPKINMNTTAIGSFYAQ</sequence>